<keyword evidence="4" id="KW-1185">Reference proteome</keyword>
<gene>
    <name evidence="1" type="ORF">EQG53_00935</name>
    <name evidence="2" type="ORF">I6H83_04030</name>
</gene>
<accession>A0A410NSS7</accession>
<name>A0A410NSS7_BREDI</name>
<dbReference type="Proteomes" id="UP000287388">
    <property type="component" value="Chromosome"/>
</dbReference>
<evidence type="ECO:0000313" key="4">
    <source>
        <dbReference type="Proteomes" id="UP000596117"/>
    </source>
</evidence>
<dbReference type="EMBL" id="CP066026">
    <property type="protein sequence ID" value="QQB89620.1"/>
    <property type="molecule type" value="Genomic_DNA"/>
</dbReference>
<evidence type="ECO:0000313" key="1">
    <source>
        <dbReference type="EMBL" id="QAT13033.1"/>
    </source>
</evidence>
<dbReference type="KEGG" id="bdm:EQG53_00935"/>
<organism evidence="1 3">
    <name type="scientific">Brevundimonas diminuta</name>
    <name type="common">Pseudomonas diminuta</name>
    <dbReference type="NCBI Taxonomy" id="293"/>
    <lineage>
        <taxon>Bacteria</taxon>
        <taxon>Pseudomonadati</taxon>
        <taxon>Pseudomonadota</taxon>
        <taxon>Alphaproteobacteria</taxon>
        <taxon>Caulobacterales</taxon>
        <taxon>Caulobacteraceae</taxon>
        <taxon>Brevundimonas</taxon>
    </lineage>
</organism>
<reference evidence="2 4" key="2">
    <citation type="submission" date="2020-12" db="EMBL/GenBank/DDBJ databases">
        <title>FDA dAtabase for Regulatory Grade micrObial Sequences (FDA-ARGOS): Supporting development and validation of Infectious Disease Dx tests.</title>
        <authorList>
            <person name="Kerrigan L."/>
            <person name="Long C."/>
            <person name="Tallon L."/>
            <person name="Sadzewicz L."/>
            <person name="Zhao X."/>
            <person name="Boylan J."/>
            <person name="Ott S."/>
            <person name="Bowen H."/>
            <person name="Vavikolanu K."/>
            <person name="Mehta A."/>
            <person name="Aluvathingal J."/>
            <person name="Nadendla S."/>
            <person name="Yan Y."/>
            <person name="Sichtig H."/>
        </authorList>
    </citation>
    <scope>NUCLEOTIDE SEQUENCE [LARGE SCALE GENOMIC DNA]</scope>
    <source>
        <strain evidence="2 4">FDAARGOS_1026</strain>
    </source>
</reference>
<dbReference type="EMBL" id="CP035093">
    <property type="protein sequence ID" value="QAT13033.1"/>
    <property type="molecule type" value="Genomic_DNA"/>
</dbReference>
<dbReference type="AlphaFoldDB" id="A0A410NSS7"/>
<protein>
    <submittedName>
        <fullName evidence="1">Uncharacterized protein</fullName>
    </submittedName>
</protein>
<reference evidence="1 3" key="1">
    <citation type="submission" date="2019-01" db="EMBL/GenBank/DDBJ databases">
        <title>Brevundimonas diminuta Genome sequencing and assembly.</title>
        <authorList>
            <person name="Chen H."/>
        </authorList>
    </citation>
    <scope>NUCLEOTIDE SEQUENCE [LARGE SCALE GENOMIC DNA]</scope>
    <source>
        <strain evidence="1">ATCC</strain>
        <strain evidence="3">ATCC(B) 19146</strain>
    </source>
</reference>
<evidence type="ECO:0000313" key="3">
    <source>
        <dbReference type="Proteomes" id="UP000287388"/>
    </source>
</evidence>
<sequence>MSTIELDTYLLNNWMDLEAAVTRANALETDVLEALEKEVRKWADAQQWSGVFSLDTIWLAPPEWTTKAGKRPDADAFFQLAYYGPSEDSYSITSLMGLNQDVTGFEFRQTRLNARTWKPKATSPETLAALPGFTIQSGGLFYPYRLEHADVLEAAAAGDYNTVAASVTAVLDRLQSAVPTLSRLLDERE</sequence>
<evidence type="ECO:0000313" key="2">
    <source>
        <dbReference type="EMBL" id="QQB89620.1"/>
    </source>
</evidence>
<proteinExistence type="predicted"/>
<dbReference type="Proteomes" id="UP000596117">
    <property type="component" value="Chromosome"/>
</dbReference>
<dbReference type="RefSeq" id="WP_128718815.1">
    <property type="nucleotide sequence ID" value="NZ_BJNC01000020.1"/>
</dbReference>